<reference evidence="2" key="1">
    <citation type="submission" date="2014-03" db="EMBL/GenBank/DDBJ databases">
        <title>Draft Genome Sequence of Mycobacterium cosmeticum DSM 44829.</title>
        <authorList>
            <person name="Croce O."/>
            <person name="Robert C."/>
            <person name="Raoult D."/>
            <person name="Drancourt M."/>
        </authorList>
    </citation>
    <scope>NUCLEOTIDE SEQUENCE [LARGE SCALE GENOMIC DNA]</scope>
    <source>
        <strain evidence="2">DSM 44829</strain>
    </source>
</reference>
<sequence length="64" mass="6476">MTTPTEVRIAGVPWPTYKVIALIVGALALIVVGVLTASAPAAVLSAAAISTVTWAVLGTTTSRR</sequence>
<evidence type="ECO:0000256" key="1">
    <source>
        <dbReference type="SAM" id="Phobius"/>
    </source>
</evidence>
<keyword evidence="1" id="KW-0472">Membrane</keyword>
<protein>
    <recommendedName>
        <fullName evidence="4">Transmembrane protein</fullName>
    </recommendedName>
</protein>
<dbReference type="Proteomes" id="UP000028870">
    <property type="component" value="Unassembled WGS sequence"/>
</dbReference>
<reference evidence="2" key="2">
    <citation type="submission" date="2014-03" db="EMBL/GenBank/DDBJ databases">
        <authorList>
            <person name="Urmite Genomes"/>
        </authorList>
    </citation>
    <scope>NUCLEOTIDE SEQUENCE</scope>
    <source>
        <strain evidence="2">DSM 44829</strain>
    </source>
</reference>
<evidence type="ECO:0000313" key="2">
    <source>
        <dbReference type="EMBL" id="CDO08613.1"/>
    </source>
</evidence>
<dbReference type="AlphaFoldDB" id="W9AT05"/>
<gene>
    <name evidence="2" type="ORF">BN977_03432</name>
</gene>
<dbReference type="STRING" id="258533.BN977_03432"/>
<dbReference type="RefSeq" id="WP_024453982.1">
    <property type="nucleotide sequence ID" value="NZ_CCBB010000002.1"/>
</dbReference>
<feature type="transmembrane region" description="Helical" evidence="1">
    <location>
        <begin position="16"/>
        <end position="35"/>
    </location>
</feature>
<keyword evidence="3" id="KW-1185">Reference proteome</keyword>
<accession>W9AT05</accession>
<feature type="transmembrane region" description="Helical" evidence="1">
    <location>
        <begin position="41"/>
        <end position="60"/>
    </location>
</feature>
<comment type="caution">
    <text evidence="2">The sequence shown here is derived from an EMBL/GenBank/DDBJ whole genome shotgun (WGS) entry which is preliminary data.</text>
</comment>
<evidence type="ECO:0000313" key="3">
    <source>
        <dbReference type="Proteomes" id="UP000028870"/>
    </source>
</evidence>
<keyword evidence="1" id="KW-1133">Transmembrane helix</keyword>
<evidence type="ECO:0008006" key="4">
    <source>
        <dbReference type="Google" id="ProtNLM"/>
    </source>
</evidence>
<dbReference type="EMBL" id="CCBB010000002">
    <property type="protein sequence ID" value="CDO08613.1"/>
    <property type="molecule type" value="Genomic_DNA"/>
</dbReference>
<proteinExistence type="predicted"/>
<name>W9AT05_MYCCO</name>
<organism evidence="2 3">
    <name type="scientific">Mycolicibacterium cosmeticum</name>
    <dbReference type="NCBI Taxonomy" id="258533"/>
    <lineage>
        <taxon>Bacteria</taxon>
        <taxon>Bacillati</taxon>
        <taxon>Actinomycetota</taxon>
        <taxon>Actinomycetes</taxon>
        <taxon>Mycobacteriales</taxon>
        <taxon>Mycobacteriaceae</taxon>
        <taxon>Mycolicibacterium</taxon>
    </lineage>
</organism>
<keyword evidence="1" id="KW-0812">Transmembrane</keyword>
<dbReference type="eggNOG" id="ENOG5032CRN">
    <property type="taxonomic scope" value="Bacteria"/>
</dbReference>